<name>A0AAU7C743_9BACT</name>
<dbReference type="EMBL" id="CP155447">
    <property type="protein sequence ID" value="XBH01071.1"/>
    <property type="molecule type" value="Genomic_DNA"/>
</dbReference>
<dbReference type="SUPFAM" id="SSF52833">
    <property type="entry name" value="Thioredoxin-like"/>
    <property type="match status" value="1"/>
</dbReference>
<dbReference type="InterPro" id="IPR036249">
    <property type="entry name" value="Thioredoxin-like_sf"/>
</dbReference>
<sequence>MNETRRFLPLLQRNGPLTVDASYRLGLSVLLGTVIASAGLSLAASLRTTPARAGHDLSANPFELGKFQFTERSGKTITEADLANRVWIASFIFTHCPLSCPRITGVMKGLQEKLSDTSVQLVSVSVDPERDTPEVLAGYAKTFNADPDRWWFLTGPKAEVKSLVFDRFKLGLAEASPDEQEAGAEAIAHSDRLALVGPGNKVIGYFETTNRASLDALTAKAKQLAPASHKGPAWARQLPAVNASLNATSGVLLLLGWTLIRRGRVQAHALCMSCCVAVSTLFLVCYLVYHYEIGGGVPFRGIGPLRTVYFTILLSHVVLAAAIVPLISITLIHALRRQFTRHARIAKVTFPLWLYVSITGVIIYLMLYQLPQG</sequence>
<evidence type="ECO:0000256" key="4">
    <source>
        <dbReference type="PIRSR" id="PIRSR603782-2"/>
    </source>
</evidence>
<dbReference type="AlphaFoldDB" id="A0AAU7C743"/>
<reference evidence="7" key="1">
    <citation type="submission" date="2024-05" db="EMBL/GenBank/DDBJ databases">
        <title>Planctomycetes of the genus Singulisphaera possess chitinolytic capabilities.</title>
        <authorList>
            <person name="Ivanova A."/>
        </authorList>
    </citation>
    <scope>NUCLEOTIDE SEQUENCE</scope>
    <source>
        <strain evidence="7">Ch08T</strain>
    </source>
</reference>
<feature type="transmembrane region" description="Helical" evidence="5">
    <location>
        <begin position="267"/>
        <end position="289"/>
    </location>
</feature>
<evidence type="ECO:0000256" key="5">
    <source>
        <dbReference type="SAM" id="Phobius"/>
    </source>
</evidence>
<dbReference type="PANTHER" id="PTHR37692">
    <property type="entry name" value="HYPOTHETICAL MEMBRANE SPANNING PROTEIN"/>
    <property type="match status" value="1"/>
</dbReference>
<keyword evidence="5" id="KW-0472">Membrane</keyword>
<evidence type="ECO:0000256" key="3">
    <source>
        <dbReference type="PIRSR" id="PIRSR603782-1"/>
    </source>
</evidence>
<dbReference type="PANTHER" id="PTHR37692:SF1">
    <property type="entry name" value="DUF420 DOMAIN-CONTAINING PROTEIN"/>
    <property type="match status" value="1"/>
</dbReference>
<evidence type="ECO:0000313" key="7">
    <source>
        <dbReference type="EMBL" id="XBH01071.1"/>
    </source>
</evidence>
<dbReference type="InterPro" id="IPR003782">
    <property type="entry name" value="SCO1/SenC"/>
</dbReference>
<dbReference type="Pfam" id="PF04238">
    <property type="entry name" value="DUF420"/>
    <property type="match status" value="1"/>
</dbReference>
<dbReference type="PROSITE" id="PS51352">
    <property type="entry name" value="THIOREDOXIN_2"/>
    <property type="match status" value="1"/>
</dbReference>
<feature type="binding site" evidence="3">
    <location>
        <position position="100"/>
    </location>
    <ligand>
        <name>Cu cation</name>
        <dbReference type="ChEBI" id="CHEBI:23378"/>
    </ligand>
</feature>
<keyword evidence="5" id="KW-0812">Transmembrane</keyword>
<gene>
    <name evidence="7" type="ORF">V5E97_22235</name>
</gene>
<feature type="transmembrane region" description="Helical" evidence="5">
    <location>
        <begin position="352"/>
        <end position="370"/>
    </location>
</feature>
<organism evidence="7">
    <name type="scientific">Singulisphaera sp. Ch08</name>
    <dbReference type="NCBI Taxonomy" id="3120278"/>
    <lineage>
        <taxon>Bacteria</taxon>
        <taxon>Pseudomonadati</taxon>
        <taxon>Planctomycetota</taxon>
        <taxon>Planctomycetia</taxon>
        <taxon>Isosphaerales</taxon>
        <taxon>Isosphaeraceae</taxon>
        <taxon>Singulisphaera</taxon>
    </lineage>
</organism>
<dbReference type="Pfam" id="PF02630">
    <property type="entry name" value="SCO1-SenC"/>
    <property type="match status" value="1"/>
</dbReference>
<evidence type="ECO:0000256" key="2">
    <source>
        <dbReference type="ARBA" id="ARBA00023008"/>
    </source>
</evidence>
<feature type="transmembrane region" description="Helical" evidence="5">
    <location>
        <begin position="21"/>
        <end position="44"/>
    </location>
</feature>
<dbReference type="CDD" id="cd02968">
    <property type="entry name" value="SCO"/>
    <property type="match status" value="1"/>
</dbReference>
<feature type="transmembrane region" description="Helical" evidence="5">
    <location>
        <begin position="309"/>
        <end position="332"/>
    </location>
</feature>
<dbReference type="RefSeq" id="WP_406693758.1">
    <property type="nucleotide sequence ID" value="NZ_CP155447.1"/>
</dbReference>
<feature type="domain" description="Thioredoxin" evidence="6">
    <location>
        <begin position="48"/>
        <end position="226"/>
    </location>
</feature>
<comment type="similarity">
    <text evidence="1">Belongs to the SCO1/2 family.</text>
</comment>
<dbReference type="InterPro" id="IPR013766">
    <property type="entry name" value="Thioredoxin_domain"/>
</dbReference>
<keyword evidence="3" id="KW-0479">Metal-binding</keyword>
<dbReference type="Gene3D" id="3.40.30.10">
    <property type="entry name" value="Glutaredoxin"/>
    <property type="match status" value="1"/>
</dbReference>
<evidence type="ECO:0000259" key="6">
    <source>
        <dbReference type="PROSITE" id="PS51352"/>
    </source>
</evidence>
<feature type="transmembrane region" description="Helical" evidence="5">
    <location>
        <begin position="240"/>
        <end position="260"/>
    </location>
</feature>
<feature type="binding site" evidence="3">
    <location>
        <position position="189"/>
    </location>
    <ligand>
        <name>Cu cation</name>
        <dbReference type="ChEBI" id="CHEBI:23378"/>
    </ligand>
</feature>
<feature type="disulfide bond" description="Redox-active" evidence="4">
    <location>
        <begin position="96"/>
        <end position="100"/>
    </location>
</feature>
<dbReference type="InterPro" id="IPR007352">
    <property type="entry name" value="DUF420"/>
</dbReference>
<evidence type="ECO:0000256" key="1">
    <source>
        <dbReference type="ARBA" id="ARBA00010996"/>
    </source>
</evidence>
<keyword evidence="2 3" id="KW-0186">Copper</keyword>
<keyword evidence="4" id="KW-1015">Disulfide bond</keyword>
<accession>A0AAU7C743</accession>
<dbReference type="GO" id="GO:0046872">
    <property type="term" value="F:metal ion binding"/>
    <property type="evidence" value="ECO:0007669"/>
    <property type="project" value="UniProtKB-KW"/>
</dbReference>
<feature type="binding site" evidence="3">
    <location>
        <position position="96"/>
    </location>
    <ligand>
        <name>Cu cation</name>
        <dbReference type="ChEBI" id="CHEBI:23378"/>
    </ligand>
</feature>
<proteinExistence type="inferred from homology"/>
<protein>
    <submittedName>
        <fullName evidence="7">DUF420 domain-containing protein</fullName>
    </submittedName>
</protein>
<keyword evidence="5" id="KW-1133">Transmembrane helix</keyword>